<evidence type="ECO:0000313" key="4">
    <source>
        <dbReference type="EMBL" id="KYR01554.1"/>
    </source>
</evidence>
<dbReference type="InterPro" id="IPR010674">
    <property type="entry name" value="NOG1_Rossman_fold_dom"/>
</dbReference>
<dbReference type="PANTHER" id="PTHR45759">
    <property type="entry name" value="NUCLEOLAR GTP-BINDING PROTEIN 1"/>
    <property type="match status" value="1"/>
</dbReference>
<feature type="domain" description="Nucleolar GTP-binding protein 1 Rossman-fold" evidence="2">
    <location>
        <begin position="227"/>
        <end position="277"/>
    </location>
</feature>
<evidence type="ECO:0000259" key="2">
    <source>
        <dbReference type="Pfam" id="PF06858"/>
    </source>
</evidence>
<feature type="domain" description="NOG1 N-terminal helical" evidence="3">
    <location>
        <begin position="37"/>
        <end position="163"/>
    </location>
</feature>
<organism evidence="4 5">
    <name type="scientific">Tieghemostelium lacteum</name>
    <name type="common">Slime mold</name>
    <name type="synonym">Dictyostelium lacteum</name>
    <dbReference type="NCBI Taxonomy" id="361077"/>
    <lineage>
        <taxon>Eukaryota</taxon>
        <taxon>Amoebozoa</taxon>
        <taxon>Evosea</taxon>
        <taxon>Eumycetozoa</taxon>
        <taxon>Dictyostelia</taxon>
        <taxon>Dictyosteliales</taxon>
        <taxon>Raperosteliaceae</taxon>
        <taxon>Tieghemostelium</taxon>
    </lineage>
</organism>
<dbReference type="InterPro" id="IPR041623">
    <property type="entry name" value="NOG1_N"/>
</dbReference>
<evidence type="ECO:0000313" key="5">
    <source>
        <dbReference type="Proteomes" id="UP000076078"/>
    </source>
</evidence>
<keyword evidence="5" id="KW-1185">Reference proteome</keyword>
<dbReference type="GO" id="GO:0005525">
    <property type="term" value="F:GTP binding"/>
    <property type="evidence" value="ECO:0007669"/>
    <property type="project" value="UniProtKB-KW"/>
</dbReference>
<keyword evidence="1" id="KW-0547">Nucleotide-binding</keyword>
<sequence>MTYRFNIPKPVFSSDTIINKLIEEYSVSILSQNVNDAIEFKRYTINAIQQIEKLLDDLFTNIIIDFPILSDIHPMYFDLINLVIDDMSEYYTSLHEIARSIKDTEFIVQNYIHMFDSTNNPVQIKSIYKTIIGQVCSMIKTKQSVFNHLNSTIEYFQWIPEMDEHRNTCLIIGCNQTPHLKRQLFSVLVDSTFQQRSKMPIGHLEDIQVLLTYDVTNGPLESKETAECVTITMLSHLKTLIIWLFDFSNPVIFEQQVQIYQSMSPLFSNKSVVFVFNNPNNQPVNALCNIFQVLPKYIFSITDLNNIKEAILSYNYPETSLDESLTTSMNSFSISNEKSNVQTNQIDMDILNRLERLDINKK</sequence>
<protein>
    <submittedName>
        <fullName evidence="4">Uncharacterized protein</fullName>
    </submittedName>
</protein>
<dbReference type="EMBL" id="LODT01000006">
    <property type="protein sequence ID" value="KYR01554.1"/>
    <property type="molecule type" value="Genomic_DNA"/>
</dbReference>
<dbReference type="Pfam" id="PF06858">
    <property type="entry name" value="NOG1"/>
    <property type="match status" value="1"/>
</dbReference>
<dbReference type="Proteomes" id="UP000076078">
    <property type="component" value="Unassembled WGS sequence"/>
</dbReference>
<dbReference type="AlphaFoldDB" id="A0A152A5P4"/>
<evidence type="ECO:0000256" key="1">
    <source>
        <dbReference type="ARBA" id="ARBA00023134"/>
    </source>
</evidence>
<comment type="caution">
    <text evidence="4">The sequence shown here is derived from an EMBL/GenBank/DDBJ whole genome shotgun (WGS) entry which is preliminary data.</text>
</comment>
<evidence type="ECO:0000259" key="3">
    <source>
        <dbReference type="Pfam" id="PF17835"/>
    </source>
</evidence>
<dbReference type="OrthoDB" id="10526105at2759"/>
<dbReference type="STRING" id="361077.A0A152A5P4"/>
<reference evidence="4 5" key="1">
    <citation type="submission" date="2015-12" db="EMBL/GenBank/DDBJ databases">
        <title>Dictyostelia acquired genes for synthesis and detection of signals that induce cell-type specialization by lateral gene transfer from prokaryotes.</title>
        <authorList>
            <person name="Gloeckner G."/>
            <person name="Schaap P."/>
        </authorList>
    </citation>
    <scope>NUCLEOTIDE SEQUENCE [LARGE SCALE GENOMIC DNA]</scope>
    <source>
        <strain evidence="4 5">TK</strain>
    </source>
</reference>
<dbReference type="InParanoid" id="A0A152A5P4"/>
<dbReference type="Pfam" id="PF17835">
    <property type="entry name" value="NOG1_N"/>
    <property type="match status" value="1"/>
</dbReference>
<proteinExistence type="predicted"/>
<dbReference type="Gene3D" id="1.20.120.1190">
    <property type="match status" value="1"/>
</dbReference>
<name>A0A152A5P4_TIELA</name>
<gene>
    <name evidence="4" type="ORF">DLAC_01547</name>
</gene>
<accession>A0A152A5P4</accession>
<keyword evidence="1" id="KW-0342">GTP-binding</keyword>